<evidence type="ECO:0000256" key="5">
    <source>
        <dbReference type="ARBA" id="ARBA00023136"/>
    </source>
</evidence>
<keyword evidence="6" id="KW-0378">Hydrolase</keyword>
<evidence type="ECO:0000256" key="8">
    <source>
        <dbReference type="SAM" id="Phobius"/>
    </source>
</evidence>
<evidence type="ECO:0000256" key="2">
    <source>
        <dbReference type="ARBA" id="ARBA00022475"/>
    </source>
</evidence>
<dbReference type="PANTHER" id="PTHR47618:SF2">
    <property type="entry name" value="CYCLIC-DI-AMP PHOSPHODIESTERASE GDPP"/>
    <property type="match status" value="1"/>
</dbReference>
<dbReference type="EMBL" id="AYYN01000085">
    <property type="protein sequence ID" value="KRM74782.1"/>
    <property type="molecule type" value="Genomic_DNA"/>
</dbReference>
<dbReference type="Pfam" id="PF01368">
    <property type="entry name" value="DHH"/>
    <property type="match status" value="1"/>
</dbReference>
<proteinExistence type="inferred from homology"/>
<comment type="function">
    <text evidence="6">Has phosphodiesterase (PDE) activity against cyclic-di-AMP (c-di-AMP).</text>
</comment>
<feature type="binding site" evidence="7">
    <location>
        <position position="360"/>
    </location>
    <ligand>
        <name>Mn(2+)</name>
        <dbReference type="ChEBI" id="CHEBI:29035"/>
        <label>1</label>
    </ligand>
</feature>
<dbReference type="Pfam" id="PF02272">
    <property type="entry name" value="DHHA1"/>
    <property type="match status" value="1"/>
</dbReference>
<keyword evidence="7" id="KW-0479">Metal-binding</keyword>
<dbReference type="Gene3D" id="3.30.450.20">
    <property type="entry name" value="PAS domain"/>
    <property type="match status" value="1"/>
</dbReference>
<dbReference type="PIRSF" id="PIRSF026583">
    <property type="entry name" value="YybT"/>
    <property type="match status" value="1"/>
</dbReference>
<feature type="domain" description="GGDEF" evidence="9">
    <location>
        <begin position="188"/>
        <end position="316"/>
    </location>
</feature>
<dbReference type="Pfam" id="PF21370">
    <property type="entry name" value="PAS_GdpP"/>
    <property type="match status" value="1"/>
</dbReference>
<feature type="transmembrane region" description="Helical" evidence="8">
    <location>
        <begin position="21"/>
        <end position="40"/>
    </location>
</feature>
<comment type="subcellular location">
    <subcellularLocation>
        <location evidence="1">Cell membrane</location>
        <topology evidence="1">Multi-pass membrane protein</topology>
    </subcellularLocation>
</comment>
<dbReference type="GO" id="GO:0016787">
    <property type="term" value="F:hydrolase activity"/>
    <property type="evidence" value="ECO:0007669"/>
    <property type="project" value="UniProtKB-UniRule"/>
</dbReference>
<feature type="binding site" evidence="7">
    <location>
        <position position="364"/>
    </location>
    <ligand>
        <name>Mn(2+)</name>
        <dbReference type="ChEBI" id="CHEBI:29035"/>
        <label>1</label>
    </ligand>
</feature>
<dbReference type="AlphaFoldDB" id="A0A0R2B5Q1"/>
<reference evidence="10 11" key="1">
    <citation type="journal article" date="2015" name="Genome Announc.">
        <title>Expanding the biotechnology potential of lactobacilli through comparative genomics of 213 strains and associated genera.</title>
        <authorList>
            <person name="Sun Z."/>
            <person name="Harris H.M."/>
            <person name="McCann A."/>
            <person name="Guo C."/>
            <person name="Argimon S."/>
            <person name="Zhang W."/>
            <person name="Yang X."/>
            <person name="Jeffery I.B."/>
            <person name="Cooney J.C."/>
            <person name="Kagawa T.F."/>
            <person name="Liu W."/>
            <person name="Song Y."/>
            <person name="Salvetti E."/>
            <person name="Wrobel A."/>
            <person name="Rasinkangas P."/>
            <person name="Parkhill J."/>
            <person name="Rea M.C."/>
            <person name="O'Sullivan O."/>
            <person name="Ritari J."/>
            <person name="Douillard F.P."/>
            <person name="Paul Ross R."/>
            <person name="Yang R."/>
            <person name="Briner A.E."/>
            <person name="Felis G.E."/>
            <person name="de Vos W.M."/>
            <person name="Barrangou R."/>
            <person name="Klaenhammer T.R."/>
            <person name="Caufield P.W."/>
            <person name="Cui Y."/>
            <person name="Zhang H."/>
            <person name="O'Toole P.W."/>
        </authorList>
    </citation>
    <scope>NUCLEOTIDE SEQUENCE [LARGE SCALE GENOMIC DNA]</scope>
    <source>
        <strain evidence="10 11">DSM 20452</strain>
    </source>
</reference>
<dbReference type="GO" id="GO:0005886">
    <property type="term" value="C:plasma membrane"/>
    <property type="evidence" value="ECO:0007669"/>
    <property type="project" value="UniProtKB-SubCell"/>
</dbReference>
<evidence type="ECO:0000256" key="1">
    <source>
        <dbReference type="ARBA" id="ARBA00004651"/>
    </source>
</evidence>
<evidence type="ECO:0000256" key="4">
    <source>
        <dbReference type="ARBA" id="ARBA00022989"/>
    </source>
</evidence>
<feature type="binding site" evidence="7">
    <location>
        <position position="435"/>
    </location>
    <ligand>
        <name>Mn(2+)</name>
        <dbReference type="ChEBI" id="CHEBI:29035"/>
        <label>2</label>
    </ligand>
</feature>
<dbReference type="PANTHER" id="PTHR47618">
    <property type="entry name" value="BIFUNCTIONAL OLIGORIBONUCLEASE AND PAP PHOSPHATASE NRNA"/>
    <property type="match status" value="1"/>
</dbReference>
<dbReference type="InterPro" id="IPR051319">
    <property type="entry name" value="Oligoribo/pAp-PDE_c-di-AMP_PDE"/>
</dbReference>
<gene>
    <name evidence="10" type="ORF">FC48_GL000270</name>
</gene>
<dbReference type="InterPro" id="IPR000160">
    <property type="entry name" value="GGDEF_dom"/>
</dbReference>
<dbReference type="InterPro" id="IPR049553">
    <property type="entry name" value="GdpP-like_PAS"/>
</dbReference>
<dbReference type="Pfam" id="PF24898">
    <property type="entry name" value="GGDEF_GdpP"/>
    <property type="match status" value="1"/>
</dbReference>
<evidence type="ECO:0000259" key="9">
    <source>
        <dbReference type="PROSITE" id="PS50887"/>
    </source>
</evidence>
<comment type="similarity">
    <text evidence="6">Belongs to the GdpP/PdeA phosphodiesterase family.</text>
</comment>
<dbReference type="GO" id="GO:0046872">
    <property type="term" value="F:metal ion binding"/>
    <property type="evidence" value="ECO:0007669"/>
    <property type="project" value="UniProtKB-KW"/>
</dbReference>
<feature type="binding site" evidence="7">
    <location>
        <position position="366"/>
    </location>
    <ligand>
        <name>Mn(2+)</name>
        <dbReference type="ChEBI" id="CHEBI:29035"/>
        <label>2</label>
    </ligand>
</feature>
<feature type="binding site" evidence="7">
    <location>
        <position position="460"/>
    </location>
    <ligand>
        <name>Mn(2+)</name>
        <dbReference type="ChEBI" id="CHEBI:29035"/>
        <label>2</label>
    </ligand>
</feature>
<accession>A0A0R2B5Q1</accession>
<dbReference type="Gene3D" id="3.90.1640.10">
    <property type="entry name" value="inorganic pyrophosphatase (n-terminal core)"/>
    <property type="match status" value="1"/>
</dbReference>
<dbReference type="InterPro" id="IPR003156">
    <property type="entry name" value="DHHA1_dom"/>
</dbReference>
<keyword evidence="3 8" id="KW-0812">Transmembrane</keyword>
<dbReference type="GO" id="GO:0106409">
    <property type="term" value="F:cyclic-di-AMP phosphodiesterase activity"/>
    <property type="evidence" value="ECO:0007669"/>
    <property type="project" value="RHEA"/>
</dbReference>
<dbReference type="CDD" id="cd00130">
    <property type="entry name" value="PAS"/>
    <property type="match status" value="1"/>
</dbReference>
<evidence type="ECO:0000256" key="6">
    <source>
        <dbReference type="PIRNR" id="PIRNR026583"/>
    </source>
</evidence>
<dbReference type="GO" id="GO:0003676">
    <property type="term" value="F:nucleic acid binding"/>
    <property type="evidence" value="ECO:0007669"/>
    <property type="project" value="UniProtKB-UniRule"/>
</dbReference>
<dbReference type="Proteomes" id="UP000051612">
    <property type="component" value="Unassembled WGS sequence"/>
</dbReference>
<name>A0A0R2B5Q1_9LACO</name>
<comment type="caution">
    <text evidence="10">The sequence shown here is derived from an EMBL/GenBank/DDBJ whole genome shotgun (WGS) entry which is preliminary data.</text>
</comment>
<dbReference type="InterPro" id="IPR001667">
    <property type="entry name" value="DDH_dom"/>
</dbReference>
<keyword evidence="2 6" id="KW-1003">Cell membrane</keyword>
<evidence type="ECO:0000256" key="7">
    <source>
        <dbReference type="PIRSR" id="PIRSR026583-50"/>
    </source>
</evidence>
<feature type="binding site" evidence="7">
    <location>
        <position position="435"/>
    </location>
    <ligand>
        <name>Mn(2+)</name>
        <dbReference type="ChEBI" id="CHEBI:29035"/>
        <label>1</label>
    </ligand>
</feature>
<dbReference type="Gene3D" id="3.10.310.30">
    <property type="match status" value="1"/>
</dbReference>
<dbReference type="PATRIC" id="fig|1423772.3.peg.296"/>
<dbReference type="SUPFAM" id="SSF64182">
    <property type="entry name" value="DHH phosphoesterases"/>
    <property type="match status" value="1"/>
</dbReference>
<comment type="catalytic activity">
    <reaction evidence="6">
        <text>3',3'-c-di-AMP + H2O = 5'-O-phosphonoadenylyl-(3'-&gt;5')-adenosine + H(+)</text>
        <dbReference type="Rhea" id="RHEA:54420"/>
        <dbReference type="ChEBI" id="CHEBI:15377"/>
        <dbReference type="ChEBI" id="CHEBI:15378"/>
        <dbReference type="ChEBI" id="CHEBI:71500"/>
        <dbReference type="ChEBI" id="CHEBI:138171"/>
    </reaction>
</comment>
<dbReference type="RefSeq" id="WP_039936164.1">
    <property type="nucleotide sequence ID" value="NZ_AYYN01000085.1"/>
</dbReference>
<feature type="transmembrane region" description="Helical" evidence="8">
    <location>
        <begin position="46"/>
        <end position="65"/>
    </location>
</feature>
<dbReference type="PROSITE" id="PS50887">
    <property type="entry name" value="GGDEF"/>
    <property type="match status" value="1"/>
</dbReference>
<dbReference type="FunFam" id="3.90.1640.10:FF:000002">
    <property type="entry name" value="Cyclic-di-AMP phosphodiesterase"/>
    <property type="match status" value="1"/>
</dbReference>
<dbReference type="EC" id="3.1.4.-" evidence="6"/>
<dbReference type="SMART" id="SM00267">
    <property type="entry name" value="GGDEF"/>
    <property type="match status" value="1"/>
</dbReference>
<dbReference type="InterPro" id="IPR038763">
    <property type="entry name" value="DHH_sf"/>
</dbReference>
<dbReference type="InterPro" id="IPR014528">
    <property type="entry name" value="GdpP/PdeA"/>
</dbReference>
<keyword evidence="4 8" id="KW-1133">Transmembrane helix</keyword>
<dbReference type="GeneID" id="48467274"/>
<comment type="cofactor">
    <cofactor evidence="7">
        <name>Mn(2+)</name>
        <dbReference type="ChEBI" id="CHEBI:29035"/>
    </cofactor>
    <text evidence="7">For phosphodiesterase activity, probably binds 2 Mn(2+) per subunit.</text>
</comment>
<keyword evidence="7" id="KW-0464">Manganese</keyword>
<evidence type="ECO:0000313" key="10">
    <source>
        <dbReference type="EMBL" id="KRM74782.1"/>
    </source>
</evidence>
<feature type="binding site" evidence="7">
    <location>
        <position position="516"/>
    </location>
    <ligand>
        <name>Mn(2+)</name>
        <dbReference type="ChEBI" id="CHEBI:29035"/>
        <label>2</label>
    </ligand>
</feature>
<keyword evidence="5 6" id="KW-0472">Membrane</keyword>
<evidence type="ECO:0000256" key="3">
    <source>
        <dbReference type="ARBA" id="ARBA00022692"/>
    </source>
</evidence>
<dbReference type="InterPro" id="IPR000014">
    <property type="entry name" value="PAS"/>
</dbReference>
<sequence length="671" mass="76225">MKKFFNKDFWQLPEFMYDRHLRVLAWMLALVAVICVILAFRTNIILGYISMVFMLIMTVVAYITLKQVTEDTTEYISDLSYRIKRGEQDALIKMPIGILFYDKEGYIEWINPYMQRYFDNQEVLGKPLKEVDRQLYEQLEAKQDNKDKDIEVKLHGRAFSLMIQKDIDAVYLMDVTHYAQIRQEYEDTRLVIGQIFLDNYDEVTSAMNDKDISNLGNFVTNALADWAKEFGIYLKRVDEDHFFILTYAKTLKVLEEEKFKILDEVRKWTSKQNSPVTLSVGIAYGGSDLTQLAKLSQNNLDLALGRGGDQVVVKAVEGQARFYGGKTNPMEKRTRVRARMISQALTELMNQADQIFVMGHRHPDMDSLGACLGVRRIAAMNGKQCWIVLDQEDLHSDIERLLEELDQYPNIKGSIITPEMALEKATKDSLLIMADHSKPSMSIARPLYDKLKNRVMVIDHHRRGEEFPDNPILVYIEPYASSTCELITELFEYQAKDSEPINKLEATAMLTGIIIDTQSFALRTGTRTFDAASYLRSVGADLAMARHFMKESVKSYMQRNHLVERTKFAEGDAICCGEEDKIYDPVIAAQVADSLLNVSGVEASFVITKRASGKIGVSARSNGTKNVQVIMEEMGGGGHLSNAATQIADTTVGAVKEQLLAILKQEQENKE</sequence>
<protein>
    <recommendedName>
        <fullName evidence="6">Cyclic-di-AMP phosphodiesterase</fullName>
        <ecNumber evidence="6">3.1.4.-</ecNumber>
    </recommendedName>
</protein>
<evidence type="ECO:0000313" key="11">
    <source>
        <dbReference type="Proteomes" id="UP000051612"/>
    </source>
</evidence>
<organism evidence="10 11">
    <name type="scientific">Ligilactobacillus murinus DSM 20452 = NBRC 14221</name>
    <dbReference type="NCBI Taxonomy" id="1423772"/>
    <lineage>
        <taxon>Bacteria</taxon>
        <taxon>Bacillati</taxon>
        <taxon>Bacillota</taxon>
        <taxon>Bacilli</taxon>
        <taxon>Lactobacillales</taxon>
        <taxon>Lactobacillaceae</taxon>
        <taxon>Ligilactobacillus</taxon>
    </lineage>
</organism>